<dbReference type="GeneID" id="100832426"/>
<dbReference type="PANTHER" id="PTHR33647:SF12">
    <property type="entry name" value="OS05G0498666 PROTEIN"/>
    <property type="match status" value="1"/>
</dbReference>
<accession>I1HSF8</accession>
<reference evidence="3" key="3">
    <citation type="submission" date="2018-08" db="UniProtKB">
        <authorList>
            <consortium name="EnsemblPlants"/>
        </authorList>
    </citation>
    <scope>IDENTIFICATION</scope>
    <source>
        <strain evidence="3">cv. Bd21</strain>
    </source>
</reference>
<evidence type="ECO:0000256" key="1">
    <source>
        <dbReference type="SAM" id="MobiDB-lite"/>
    </source>
</evidence>
<dbReference type="HOGENOM" id="CLU_108231_1_1_1"/>
<dbReference type="PANTHER" id="PTHR33647">
    <property type="entry name" value="OS01G0793900 PROTEIN"/>
    <property type="match status" value="1"/>
</dbReference>
<dbReference type="EnsemblPlants" id="KQK10148">
    <property type="protein sequence ID" value="KQK10148"/>
    <property type="gene ID" value="BRADI_2g52310v3"/>
</dbReference>
<dbReference type="AlphaFoldDB" id="I1HSF8"/>
<dbReference type="EMBL" id="CM000881">
    <property type="protein sequence ID" value="KQK10148.1"/>
    <property type="molecule type" value="Genomic_DNA"/>
</dbReference>
<dbReference type="Gramene" id="KQK10148">
    <property type="protein sequence ID" value="KQK10148"/>
    <property type="gene ID" value="BRADI_2g52310v3"/>
</dbReference>
<dbReference type="FunCoup" id="I1HSF8">
    <property type="interactions" value="1334"/>
</dbReference>
<organism evidence="3">
    <name type="scientific">Brachypodium distachyon</name>
    <name type="common">Purple false brome</name>
    <name type="synonym">Trachynia distachya</name>
    <dbReference type="NCBI Taxonomy" id="15368"/>
    <lineage>
        <taxon>Eukaryota</taxon>
        <taxon>Viridiplantae</taxon>
        <taxon>Streptophyta</taxon>
        <taxon>Embryophyta</taxon>
        <taxon>Tracheophyta</taxon>
        <taxon>Spermatophyta</taxon>
        <taxon>Magnoliopsida</taxon>
        <taxon>Liliopsida</taxon>
        <taxon>Poales</taxon>
        <taxon>Poaceae</taxon>
        <taxon>BOP clade</taxon>
        <taxon>Pooideae</taxon>
        <taxon>Stipodae</taxon>
        <taxon>Brachypodieae</taxon>
        <taxon>Brachypodium</taxon>
    </lineage>
</organism>
<dbReference type="OMA" id="TSGRKDH"/>
<feature type="region of interest" description="Disordered" evidence="1">
    <location>
        <begin position="1"/>
        <end position="35"/>
    </location>
</feature>
<reference evidence="2" key="2">
    <citation type="submission" date="2017-06" db="EMBL/GenBank/DDBJ databases">
        <title>WGS assembly of Brachypodium distachyon.</title>
        <authorList>
            <consortium name="The International Brachypodium Initiative"/>
            <person name="Lucas S."/>
            <person name="Harmon-Smith M."/>
            <person name="Lail K."/>
            <person name="Tice H."/>
            <person name="Grimwood J."/>
            <person name="Bruce D."/>
            <person name="Barry K."/>
            <person name="Shu S."/>
            <person name="Lindquist E."/>
            <person name="Wang M."/>
            <person name="Pitluck S."/>
            <person name="Vogel J.P."/>
            <person name="Garvin D.F."/>
            <person name="Mockler T.C."/>
            <person name="Schmutz J."/>
            <person name="Rokhsar D."/>
            <person name="Bevan M.W."/>
        </authorList>
    </citation>
    <scope>NUCLEOTIDE SEQUENCE</scope>
    <source>
        <strain evidence="2">Bd21</strain>
    </source>
</reference>
<evidence type="ECO:0000313" key="3">
    <source>
        <dbReference type="EnsemblPlants" id="KQK10148"/>
    </source>
</evidence>
<reference evidence="2 3" key="1">
    <citation type="journal article" date="2010" name="Nature">
        <title>Genome sequencing and analysis of the model grass Brachypodium distachyon.</title>
        <authorList>
            <consortium name="International Brachypodium Initiative"/>
        </authorList>
    </citation>
    <scope>NUCLEOTIDE SEQUENCE [LARGE SCALE GENOMIC DNA]</scope>
    <source>
        <strain evidence="2 3">Bd21</strain>
    </source>
</reference>
<dbReference type="KEGG" id="bdi:100832426"/>
<feature type="compositionally biased region" description="Polar residues" evidence="1">
    <location>
        <begin position="1"/>
        <end position="11"/>
    </location>
</feature>
<protein>
    <submittedName>
        <fullName evidence="2 3">Uncharacterized protein</fullName>
    </submittedName>
</protein>
<dbReference type="Proteomes" id="UP000008810">
    <property type="component" value="Chromosome 2"/>
</dbReference>
<evidence type="ECO:0000313" key="2">
    <source>
        <dbReference type="EMBL" id="KQK10148.1"/>
    </source>
</evidence>
<keyword evidence="4" id="KW-1185">Reference proteome</keyword>
<dbReference type="STRING" id="15368.I1HSF8"/>
<dbReference type="OrthoDB" id="610799at2759"/>
<evidence type="ECO:0000313" key="4">
    <source>
        <dbReference type="Proteomes" id="UP000008810"/>
    </source>
</evidence>
<name>I1HSF8_BRADI</name>
<dbReference type="eggNOG" id="ENOG502R6DG">
    <property type="taxonomic scope" value="Eukaryota"/>
</dbReference>
<gene>
    <name evidence="3" type="primary">LOC100832426</name>
    <name evidence="2" type="ORF">BRADI_2g52310v3</name>
</gene>
<proteinExistence type="predicted"/>
<dbReference type="RefSeq" id="XP_003564390.1">
    <property type="nucleotide sequence ID" value="XM_003564342.4"/>
</dbReference>
<sequence length="114" mass="12734">MGNCAVTQQAVSWADDGEWEPSPSSSAEDEGVHEDRHMNEVTIRISKRQLQELIDKRGADDGHFSHVWKSRRPATSELLADIMNAGEVHHQMHCRVAHWKPALQSIPEAAAVES</sequence>